<keyword evidence="3" id="KW-0472">Membrane</keyword>
<dbReference type="PANTHER" id="PTHR33365">
    <property type="entry name" value="YALI0B05434P"/>
    <property type="match status" value="1"/>
</dbReference>
<keyword evidence="5" id="KW-1185">Reference proteome</keyword>
<organism evidence="4 5">
    <name type="scientific">Cucurbitaria berberidis CBS 394.84</name>
    <dbReference type="NCBI Taxonomy" id="1168544"/>
    <lineage>
        <taxon>Eukaryota</taxon>
        <taxon>Fungi</taxon>
        <taxon>Dikarya</taxon>
        <taxon>Ascomycota</taxon>
        <taxon>Pezizomycotina</taxon>
        <taxon>Dothideomycetes</taxon>
        <taxon>Pleosporomycetidae</taxon>
        <taxon>Pleosporales</taxon>
        <taxon>Pleosporineae</taxon>
        <taxon>Cucurbitariaceae</taxon>
        <taxon>Cucurbitaria</taxon>
    </lineage>
</organism>
<evidence type="ECO:0000256" key="2">
    <source>
        <dbReference type="ARBA" id="ARBA00035112"/>
    </source>
</evidence>
<dbReference type="PANTHER" id="PTHR33365:SF4">
    <property type="entry name" value="CYCLOCHLOROTINE BIOSYNTHESIS PROTEIN O"/>
    <property type="match status" value="1"/>
</dbReference>
<keyword evidence="3" id="KW-0812">Transmembrane</keyword>
<evidence type="ECO:0000313" key="4">
    <source>
        <dbReference type="EMBL" id="KAF1850790.1"/>
    </source>
</evidence>
<evidence type="ECO:0000313" key="5">
    <source>
        <dbReference type="Proteomes" id="UP000800039"/>
    </source>
</evidence>
<keyword evidence="3" id="KW-1133">Transmembrane helix</keyword>
<dbReference type="GeneID" id="63849738"/>
<comment type="pathway">
    <text evidence="1">Mycotoxin biosynthesis.</text>
</comment>
<gene>
    <name evidence="4" type="ORF">K460DRAFT_361559</name>
</gene>
<dbReference type="GO" id="GO:0043386">
    <property type="term" value="P:mycotoxin biosynthetic process"/>
    <property type="evidence" value="ECO:0007669"/>
    <property type="project" value="InterPro"/>
</dbReference>
<proteinExistence type="inferred from homology"/>
<comment type="similarity">
    <text evidence="2">Belongs to the ustYa family.</text>
</comment>
<reference evidence="4" key="1">
    <citation type="submission" date="2020-01" db="EMBL/GenBank/DDBJ databases">
        <authorList>
            <consortium name="DOE Joint Genome Institute"/>
            <person name="Haridas S."/>
            <person name="Albert R."/>
            <person name="Binder M."/>
            <person name="Bloem J."/>
            <person name="Labutti K."/>
            <person name="Salamov A."/>
            <person name="Andreopoulos B."/>
            <person name="Baker S.E."/>
            <person name="Barry K."/>
            <person name="Bills G."/>
            <person name="Bluhm B.H."/>
            <person name="Cannon C."/>
            <person name="Castanera R."/>
            <person name="Culley D.E."/>
            <person name="Daum C."/>
            <person name="Ezra D."/>
            <person name="Gonzalez J.B."/>
            <person name="Henrissat B."/>
            <person name="Kuo A."/>
            <person name="Liang C."/>
            <person name="Lipzen A."/>
            <person name="Lutzoni F."/>
            <person name="Magnuson J."/>
            <person name="Mondo S."/>
            <person name="Nolan M."/>
            <person name="Ohm R."/>
            <person name="Pangilinan J."/>
            <person name="Park H.-J."/>
            <person name="Ramirez L."/>
            <person name="Alfaro M."/>
            <person name="Sun H."/>
            <person name="Tritt A."/>
            <person name="Yoshinaga Y."/>
            <person name="Zwiers L.-H."/>
            <person name="Turgeon B.G."/>
            <person name="Goodwin S.B."/>
            <person name="Spatafora J.W."/>
            <person name="Crous P.W."/>
            <person name="Grigoriev I.V."/>
        </authorList>
    </citation>
    <scope>NUCLEOTIDE SEQUENCE</scope>
    <source>
        <strain evidence="4">CBS 394.84</strain>
    </source>
</reference>
<feature type="non-terminal residue" evidence="4">
    <location>
        <position position="211"/>
    </location>
</feature>
<protein>
    <submittedName>
        <fullName evidence="4">Uncharacterized protein</fullName>
    </submittedName>
</protein>
<dbReference type="RefSeq" id="XP_040793353.1">
    <property type="nucleotide sequence ID" value="XM_040932487.1"/>
</dbReference>
<dbReference type="AlphaFoldDB" id="A0A9P4LD87"/>
<comment type="caution">
    <text evidence="4">The sequence shown here is derived from an EMBL/GenBank/DDBJ whole genome shotgun (WGS) entry which is preliminary data.</text>
</comment>
<dbReference type="OrthoDB" id="3687641at2759"/>
<sequence length="211" mass="24479">MEKYADSESSSQSDQENAAFLNTLYQKQESQRRRNYAYLTLFNLFLFTLSMLSLITAVMTQKDDSGHSTAKLMDKFGIFSPAMHIVEYKQEQFKLPNPLNSSKYVGITDDVENAWMDIAYLPDQMVSKSDFPKLQKPADSLQVTDPRTGETGYRVGLEVFHQLHCLNLLRMSTYPEYYPKIWWSDTNDEPQRVRAHLGMFTRLFSALSHFL</sequence>
<dbReference type="Pfam" id="PF11807">
    <property type="entry name" value="UstYa"/>
    <property type="match status" value="1"/>
</dbReference>
<name>A0A9P4LD87_9PLEO</name>
<dbReference type="Proteomes" id="UP000800039">
    <property type="component" value="Unassembled WGS sequence"/>
</dbReference>
<evidence type="ECO:0000256" key="1">
    <source>
        <dbReference type="ARBA" id="ARBA00004685"/>
    </source>
</evidence>
<feature type="transmembrane region" description="Helical" evidence="3">
    <location>
        <begin position="36"/>
        <end position="59"/>
    </location>
</feature>
<accession>A0A9P4LD87</accession>
<evidence type="ECO:0000256" key="3">
    <source>
        <dbReference type="SAM" id="Phobius"/>
    </source>
</evidence>
<dbReference type="InterPro" id="IPR021765">
    <property type="entry name" value="UstYa-like"/>
</dbReference>
<dbReference type="EMBL" id="ML976614">
    <property type="protein sequence ID" value="KAF1850790.1"/>
    <property type="molecule type" value="Genomic_DNA"/>
</dbReference>